<reference evidence="2 3" key="1">
    <citation type="journal article" date="2017" name="Int. J. Syst. Evol. Microbiol.">
        <title>Bacillus notoginsengisoli sp. nov., a novel bacterium isolated from the rhizosphere of Panax notoginseng.</title>
        <authorList>
            <person name="Zhang M.Y."/>
            <person name="Cheng J."/>
            <person name="Cai Y."/>
            <person name="Zhang T.Y."/>
            <person name="Wu Y.Y."/>
            <person name="Manikprabhu D."/>
            <person name="Li W.J."/>
            <person name="Zhang Y.X."/>
        </authorList>
    </citation>
    <scope>NUCLEOTIDE SEQUENCE [LARGE SCALE GENOMIC DNA]</scope>
    <source>
        <strain evidence="2 3">JCM 30743</strain>
    </source>
</reference>
<dbReference type="Proteomes" id="UP000284416">
    <property type="component" value="Unassembled WGS sequence"/>
</dbReference>
<evidence type="ECO:0000313" key="2">
    <source>
        <dbReference type="EMBL" id="RHW39136.1"/>
    </source>
</evidence>
<proteinExistence type="predicted"/>
<dbReference type="AlphaFoldDB" id="A0A417YT63"/>
<protein>
    <submittedName>
        <fullName evidence="2">NERD domain-containing protein</fullName>
    </submittedName>
</protein>
<evidence type="ECO:0000259" key="1">
    <source>
        <dbReference type="PROSITE" id="PS50965"/>
    </source>
</evidence>
<organism evidence="2 3">
    <name type="scientific">Neobacillus notoginsengisoli</name>
    <dbReference type="NCBI Taxonomy" id="1578198"/>
    <lineage>
        <taxon>Bacteria</taxon>
        <taxon>Bacillati</taxon>
        <taxon>Bacillota</taxon>
        <taxon>Bacilli</taxon>
        <taxon>Bacillales</taxon>
        <taxon>Bacillaceae</taxon>
        <taxon>Neobacillus</taxon>
    </lineage>
</organism>
<comment type="caution">
    <text evidence="2">The sequence shown here is derived from an EMBL/GenBank/DDBJ whole genome shotgun (WGS) entry which is preliminary data.</text>
</comment>
<feature type="domain" description="NERD" evidence="1">
    <location>
        <begin position="37"/>
        <end position="149"/>
    </location>
</feature>
<name>A0A417YT63_9BACI</name>
<dbReference type="EMBL" id="QWEG01000008">
    <property type="protein sequence ID" value="RHW39136.1"/>
    <property type="molecule type" value="Genomic_DNA"/>
</dbReference>
<dbReference type="InterPro" id="IPR011528">
    <property type="entry name" value="NERD"/>
</dbReference>
<gene>
    <name evidence="2" type="ORF">D1B31_13620</name>
</gene>
<keyword evidence="3" id="KW-1185">Reference proteome</keyword>
<dbReference type="OrthoDB" id="2164794at2"/>
<dbReference type="Pfam" id="PF08378">
    <property type="entry name" value="NERD"/>
    <property type="match status" value="1"/>
</dbReference>
<dbReference type="PROSITE" id="PS50965">
    <property type="entry name" value="NERD"/>
    <property type="match status" value="1"/>
</dbReference>
<evidence type="ECO:0000313" key="3">
    <source>
        <dbReference type="Proteomes" id="UP000284416"/>
    </source>
</evidence>
<sequence>MLFKPRTEDHELLTLGSLNARMALDSGKRQYYLNKKKGYDGEVMFDAYTEKLECECLVLNDLLLKFNNKTFQIDSLLIAERVHQFEVKNFTGDYFYEDKKFYFLSKTEVENPINQLTRSESLLRQLFASLGFNLPIEGRVVFINPDFYLYQAPLDLPILFPTQINRHMQKLNTAPYRMNGKLKALADKLVAQSAQNYLESPYTQLPRYCYEDIKPGMNCMKCQAFSVVLSGKKLGCTVCGFEEKVESAVLRTVFEFKRLFPSEKLTTSRIYEWCGGIVSGKWVHGILERNFKKFNSNRWTYFE</sequence>
<accession>A0A417YT63</accession>